<dbReference type="EMBL" id="QPIW01000019">
    <property type="protein sequence ID" value="RDB04156.1"/>
    <property type="molecule type" value="Genomic_DNA"/>
</dbReference>
<dbReference type="InterPro" id="IPR029057">
    <property type="entry name" value="PRTase-like"/>
</dbReference>
<protein>
    <recommendedName>
        <fullName evidence="5 15">Hypoxanthine phosphoribosyltransferase</fullName>
        <ecNumber evidence="5 15">2.4.2.8</ecNumber>
    </recommendedName>
</protein>
<comment type="cofactor">
    <cofactor evidence="1 15">
        <name>Mg(2+)</name>
        <dbReference type="ChEBI" id="CHEBI:18420"/>
    </cofactor>
</comment>
<evidence type="ECO:0000313" key="18">
    <source>
        <dbReference type="Proteomes" id="UP000253141"/>
    </source>
</evidence>
<evidence type="ECO:0000256" key="5">
    <source>
        <dbReference type="ARBA" id="ARBA00011895"/>
    </source>
</evidence>
<dbReference type="GO" id="GO:0000166">
    <property type="term" value="F:nucleotide binding"/>
    <property type="evidence" value="ECO:0007669"/>
    <property type="project" value="UniProtKB-KW"/>
</dbReference>
<dbReference type="InterPro" id="IPR005904">
    <property type="entry name" value="Hxn_phspho_trans"/>
</dbReference>
<evidence type="ECO:0000256" key="6">
    <source>
        <dbReference type="ARBA" id="ARBA00022490"/>
    </source>
</evidence>
<dbReference type="Pfam" id="PF00156">
    <property type="entry name" value="Pribosyltran"/>
    <property type="match status" value="1"/>
</dbReference>
<gene>
    <name evidence="17" type="primary">hpt</name>
    <name evidence="17" type="ORF">DVG78_20475</name>
</gene>
<dbReference type="GO" id="GO:0032263">
    <property type="term" value="P:GMP salvage"/>
    <property type="evidence" value="ECO:0007669"/>
    <property type="project" value="TreeGrafter"/>
</dbReference>
<reference evidence="17 18" key="1">
    <citation type="submission" date="2018-07" db="EMBL/GenBank/DDBJ databases">
        <title>Genome analysis of Runella aurantiaca.</title>
        <authorList>
            <person name="Yang X."/>
        </authorList>
    </citation>
    <scope>NUCLEOTIDE SEQUENCE [LARGE SCALE GENOMIC DNA]</scope>
    <source>
        <strain evidence="17 18">YX9</strain>
    </source>
</reference>
<evidence type="ECO:0000256" key="7">
    <source>
        <dbReference type="ARBA" id="ARBA00022676"/>
    </source>
</evidence>
<dbReference type="CDD" id="cd06223">
    <property type="entry name" value="PRTases_typeI"/>
    <property type="match status" value="1"/>
</dbReference>
<keyword evidence="18" id="KW-1185">Reference proteome</keyword>
<dbReference type="GO" id="GO:0046100">
    <property type="term" value="P:hypoxanthine metabolic process"/>
    <property type="evidence" value="ECO:0007669"/>
    <property type="project" value="TreeGrafter"/>
</dbReference>
<keyword evidence="7 15" id="KW-0328">Glycosyltransferase</keyword>
<evidence type="ECO:0000256" key="13">
    <source>
        <dbReference type="ARBA" id="ARBA00048811"/>
    </source>
</evidence>
<dbReference type="GO" id="GO:0006178">
    <property type="term" value="P:guanine salvage"/>
    <property type="evidence" value="ECO:0007669"/>
    <property type="project" value="TreeGrafter"/>
</dbReference>
<evidence type="ECO:0000256" key="14">
    <source>
        <dbReference type="ARBA" id="ARBA00049402"/>
    </source>
</evidence>
<feature type="domain" description="Phosphoribosyltransferase" evidence="16">
    <location>
        <begin position="16"/>
        <end position="161"/>
    </location>
</feature>
<keyword evidence="11 15" id="KW-0547">Nucleotide-binding</keyword>
<keyword evidence="9 15" id="KW-0479">Metal-binding</keyword>
<dbReference type="GO" id="GO:0004422">
    <property type="term" value="F:hypoxanthine phosphoribosyltransferase activity"/>
    <property type="evidence" value="ECO:0007669"/>
    <property type="project" value="InterPro"/>
</dbReference>
<dbReference type="NCBIfam" id="TIGR01203">
    <property type="entry name" value="HGPRTase"/>
    <property type="match status" value="1"/>
</dbReference>
<dbReference type="Gene3D" id="3.40.50.2020">
    <property type="match status" value="1"/>
</dbReference>
<evidence type="ECO:0000259" key="16">
    <source>
        <dbReference type="Pfam" id="PF00156"/>
    </source>
</evidence>
<keyword evidence="12 15" id="KW-0460">Magnesium</keyword>
<dbReference type="OrthoDB" id="9802824at2"/>
<dbReference type="Proteomes" id="UP000253141">
    <property type="component" value="Unassembled WGS sequence"/>
</dbReference>
<comment type="pathway">
    <text evidence="3 15">Purine metabolism; IMP biosynthesis via salvage pathway; IMP from hypoxanthine: step 1/1.</text>
</comment>
<evidence type="ECO:0000256" key="9">
    <source>
        <dbReference type="ARBA" id="ARBA00022723"/>
    </source>
</evidence>
<comment type="similarity">
    <text evidence="4 15">Belongs to the purine/pyrimidine phosphoribosyltransferase family.</text>
</comment>
<sequence>MQVVRDKQFVPFIDKQTLEERIAEVGRKISEDYRDKNPLFVVVLNGAFLFAAELIKNVPIPCEITFVRVSSYSKTESTGQLKEILGLKESIEGRHVIIVEDIVDTGLTMNKLLFQLSVQKPDSIQVASMLFKPVALKTPLTVKYVGFEIENRFVVGYGLDYDEQGRNLDAIYVLAD</sequence>
<evidence type="ECO:0000256" key="2">
    <source>
        <dbReference type="ARBA" id="ARBA00004496"/>
    </source>
</evidence>
<dbReference type="PANTHER" id="PTHR43340">
    <property type="entry name" value="HYPOXANTHINE-GUANINE PHOSPHORIBOSYLTRANSFERASE"/>
    <property type="match status" value="1"/>
</dbReference>
<comment type="catalytic activity">
    <reaction evidence="14">
        <text>IMP + diphosphate = hypoxanthine + 5-phospho-alpha-D-ribose 1-diphosphate</text>
        <dbReference type="Rhea" id="RHEA:17973"/>
        <dbReference type="ChEBI" id="CHEBI:17368"/>
        <dbReference type="ChEBI" id="CHEBI:33019"/>
        <dbReference type="ChEBI" id="CHEBI:58017"/>
        <dbReference type="ChEBI" id="CHEBI:58053"/>
        <dbReference type="EC" id="2.4.2.8"/>
    </reaction>
    <physiologicalReaction direction="right-to-left" evidence="14">
        <dbReference type="Rhea" id="RHEA:17975"/>
    </physiologicalReaction>
</comment>
<dbReference type="GO" id="GO:0052657">
    <property type="term" value="F:guanine phosphoribosyltransferase activity"/>
    <property type="evidence" value="ECO:0007669"/>
    <property type="project" value="RHEA"/>
</dbReference>
<dbReference type="UniPathway" id="UPA00591">
    <property type="reaction ID" value="UER00648"/>
</dbReference>
<dbReference type="RefSeq" id="WP_114462897.1">
    <property type="nucleotide sequence ID" value="NZ_QPIW01000019.1"/>
</dbReference>
<evidence type="ECO:0000256" key="4">
    <source>
        <dbReference type="ARBA" id="ARBA00008391"/>
    </source>
</evidence>
<dbReference type="GO" id="GO:0000287">
    <property type="term" value="F:magnesium ion binding"/>
    <property type="evidence" value="ECO:0007669"/>
    <property type="project" value="TreeGrafter"/>
</dbReference>
<dbReference type="AlphaFoldDB" id="A0A369IBW0"/>
<evidence type="ECO:0000256" key="10">
    <source>
        <dbReference type="ARBA" id="ARBA00022726"/>
    </source>
</evidence>
<evidence type="ECO:0000256" key="3">
    <source>
        <dbReference type="ARBA" id="ARBA00004669"/>
    </source>
</evidence>
<evidence type="ECO:0000256" key="8">
    <source>
        <dbReference type="ARBA" id="ARBA00022679"/>
    </source>
</evidence>
<evidence type="ECO:0000313" key="17">
    <source>
        <dbReference type="EMBL" id="RDB04156.1"/>
    </source>
</evidence>
<dbReference type="GO" id="GO:0006166">
    <property type="term" value="P:purine ribonucleoside salvage"/>
    <property type="evidence" value="ECO:0007669"/>
    <property type="project" value="UniProtKB-KW"/>
</dbReference>
<dbReference type="EC" id="2.4.2.8" evidence="5 15"/>
<comment type="caution">
    <text evidence="17">The sequence shown here is derived from an EMBL/GenBank/DDBJ whole genome shotgun (WGS) entry which is preliminary data.</text>
</comment>
<proteinExistence type="inferred from homology"/>
<evidence type="ECO:0000256" key="1">
    <source>
        <dbReference type="ARBA" id="ARBA00001946"/>
    </source>
</evidence>
<evidence type="ECO:0000256" key="12">
    <source>
        <dbReference type="ARBA" id="ARBA00022842"/>
    </source>
</evidence>
<evidence type="ECO:0000256" key="11">
    <source>
        <dbReference type="ARBA" id="ARBA00022741"/>
    </source>
</evidence>
<dbReference type="PANTHER" id="PTHR43340:SF1">
    <property type="entry name" value="HYPOXANTHINE PHOSPHORIBOSYLTRANSFERASE"/>
    <property type="match status" value="1"/>
</dbReference>
<name>A0A369IBW0_9BACT</name>
<dbReference type="GO" id="GO:0005829">
    <property type="term" value="C:cytosol"/>
    <property type="evidence" value="ECO:0007669"/>
    <property type="project" value="TreeGrafter"/>
</dbReference>
<comment type="subcellular location">
    <subcellularLocation>
        <location evidence="2 15">Cytoplasm</location>
    </subcellularLocation>
</comment>
<dbReference type="InterPro" id="IPR050408">
    <property type="entry name" value="HGPRT"/>
</dbReference>
<comment type="catalytic activity">
    <reaction evidence="13">
        <text>GMP + diphosphate = guanine + 5-phospho-alpha-D-ribose 1-diphosphate</text>
        <dbReference type="Rhea" id="RHEA:25424"/>
        <dbReference type="ChEBI" id="CHEBI:16235"/>
        <dbReference type="ChEBI" id="CHEBI:33019"/>
        <dbReference type="ChEBI" id="CHEBI:58017"/>
        <dbReference type="ChEBI" id="CHEBI:58115"/>
        <dbReference type="EC" id="2.4.2.8"/>
    </reaction>
    <physiologicalReaction direction="right-to-left" evidence="13">
        <dbReference type="Rhea" id="RHEA:25426"/>
    </physiologicalReaction>
</comment>
<accession>A0A369IBW0</accession>
<dbReference type="SUPFAM" id="SSF53271">
    <property type="entry name" value="PRTase-like"/>
    <property type="match status" value="1"/>
</dbReference>
<evidence type="ECO:0000256" key="15">
    <source>
        <dbReference type="RuleBase" id="RU364099"/>
    </source>
</evidence>
<keyword evidence="8 15" id="KW-0808">Transferase</keyword>
<dbReference type="GO" id="GO:0032264">
    <property type="term" value="P:IMP salvage"/>
    <property type="evidence" value="ECO:0007669"/>
    <property type="project" value="UniProtKB-UniPathway"/>
</dbReference>
<dbReference type="InterPro" id="IPR000836">
    <property type="entry name" value="PRTase_dom"/>
</dbReference>
<keyword evidence="10 15" id="KW-0660">Purine salvage</keyword>
<organism evidence="17 18">
    <name type="scientific">Runella aurantiaca</name>
    <dbReference type="NCBI Taxonomy" id="2282308"/>
    <lineage>
        <taxon>Bacteria</taxon>
        <taxon>Pseudomonadati</taxon>
        <taxon>Bacteroidota</taxon>
        <taxon>Cytophagia</taxon>
        <taxon>Cytophagales</taxon>
        <taxon>Spirosomataceae</taxon>
        <taxon>Runella</taxon>
    </lineage>
</organism>
<keyword evidence="6 15" id="KW-0963">Cytoplasm</keyword>